<dbReference type="Proteomes" id="UP001470230">
    <property type="component" value="Unassembled WGS sequence"/>
</dbReference>
<protein>
    <recommendedName>
        <fullName evidence="3">DUF3447 domain-containing protein</fullName>
    </recommendedName>
</protein>
<comment type="caution">
    <text evidence="1">The sequence shown here is derived from an EMBL/GenBank/DDBJ whole genome shotgun (WGS) entry which is preliminary data.</text>
</comment>
<evidence type="ECO:0000313" key="1">
    <source>
        <dbReference type="EMBL" id="KAK8899906.1"/>
    </source>
</evidence>
<sequence length="581" mass="68667">MEEEKLIIKKNSDDYISANAQRYEILSNLYNINKDSYQEIIQQIKDHSDLFFKDHSSSILFFYFITQTAKYKFKDLELILDICVSFSSEIKRNNTTDTELITICYNFSNGLNYLFNKNFFTIESIVEKSITCDQIFITFLPEIEKYDSEYARLREKRLLSNPESNSNQKIIKYFQFVKSNPDHHISYRQLNYHPSPLHKSIRDDDVETFQSLLSKNNFSVNHKIEQSFYERLKMLIDDNLSLIQVAAFYGSINIFKFLWMQKNIEIDDNLLSYAYAGENIEIIHICEQKCPLTDAFLQPIFIHRTDLLDYYLDNFGDEIIEKYDVIRYHLENYAIDEDNLYDKLNYKGLSIALFTVNFDVLKFCLPKIVYILRNIENTDKIFYNSSTRLLENCIFDFEMFKFLFSQRKENVKKSEVKNYFLALKECIYYSANDATKYILNKLNEDKKHFSYAFINSIMCNNDVISNYILDLQLNEERNDKDSLFNFMVDDININLLLHAMKHYNEDVVVKLLKLYKIIHGSQDLLLFVASLNENLSSKMIMSLIDRISEFLPSGQLTEMANIFKDLGGLDISDQILNKVSK</sequence>
<accession>A0ABR2L969</accession>
<organism evidence="1 2">
    <name type="scientific">Tritrichomonas musculus</name>
    <dbReference type="NCBI Taxonomy" id="1915356"/>
    <lineage>
        <taxon>Eukaryota</taxon>
        <taxon>Metamonada</taxon>
        <taxon>Parabasalia</taxon>
        <taxon>Tritrichomonadida</taxon>
        <taxon>Tritrichomonadidae</taxon>
        <taxon>Tritrichomonas</taxon>
    </lineage>
</organism>
<evidence type="ECO:0008006" key="3">
    <source>
        <dbReference type="Google" id="ProtNLM"/>
    </source>
</evidence>
<reference evidence="1 2" key="1">
    <citation type="submission" date="2024-04" db="EMBL/GenBank/DDBJ databases">
        <title>Tritrichomonas musculus Genome.</title>
        <authorList>
            <person name="Alves-Ferreira E."/>
            <person name="Grigg M."/>
            <person name="Lorenzi H."/>
            <person name="Galac M."/>
        </authorList>
    </citation>
    <scope>NUCLEOTIDE SEQUENCE [LARGE SCALE GENOMIC DNA]</scope>
    <source>
        <strain evidence="1 2">EAF2021</strain>
    </source>
</reference>
<dbReference type="PANTHER" id="PTHR24159:SF5">
    <property type="entry name" value="ANK_REP_REGION DOMAIN-CONTAINING PROTEIN"/>
    <property type="match status" value="1"/>
</dbReference>
<dbReference type="InterPro" id="IPR036770">
    <property type="entry name" value="Ankyrin_rpt-contain_sf"/>
</dbReference>
<proteinExistence type="predicted"/>
<name>A0ABR2L969_9EUKA</name>
<evidence type="ECO:0000313" key="2">
    <source>
        <dbReference type="Proteomes" id="UP001470230"/>
    </source>
</evidence>
<keyword evidence="2" id="KW-1185">Reference proteome</keyword>
<dbReference type="PANTHER" id="PTHR24159">
    <property type="match status" value="1"/>
</dbReference>
<gene>
    <name evidence="1" type="ORF">M9Y10_002229</name>
</gene>
<dbReference type="SUPFAM" id="SSF48403">
    <property type="entry name" value="Ankyrin repeat"/>
    <property type="match status" value="1"/>
</dbReference>
<dbReference type="EMBL" id="JAPFFF010000001">
    <property type="protein sequence ID" value="KAK8899906.1"/>
    <property type="molecule type" value="Genomic_DNA"/>
</dbReference>